<dbReference type="EMBL" id="JAFMYU010000009">
    <property type="protein sequence ID" value="MBO0931873.1"/>
    <property type="molecule type" value="Genomic_DNA"/>
</dbReference>
<sequence length="433" mass="48627">MITNQLSFFQPEPALTTSPSTDKPKLPKGWQWMNLGDLGTWSGGGTPSKANHSFWQNGTVLWVSPKDMKSMYIHDTEDKITSEAVANSSTKYVDAPSLLFVTRSGILRRVLPVAITLQQVTVNQDIKTLSLAADILPQYVYYYIVLNNQQILANCSKAGTTVESIEPNLLKQVKIPLPPLAEQQLIVAKIEELFSEIDAGVQEVETALRRLKTYRQAVLHRFLNNSDWERARLGDFKTFSMYGPRFSKDDYSRDGIVVLRTTDIDSRGKVDTVRAPKLNISDKEFEKYKCRKGDILITRTGSIGTYTIFNDDIKAIPGAFLIQYRVDERLSLKFLFYCLANPTTQRHFLDSSAGVGRPNLNVPSIDALPLFVPDLATQIRVVQEIEARLSQADMLETTLRAELQRAERLRQSVLKQAFTGTFLKADVPASSVA</sequence>
<evidence type="ECO:0000256" key="2">
    <source>
        <dbReference type="ARBA" id="ARBA00022747"/>
    </source>
</evidence>
<dbReference type="CDD" id="cd17249">
    <property type="entry name" value="RMtype1_S_EcoR124I-TRD2-CR2_like"/>
    <property type="match status" value="1"/>
</dbReference>
<protein>
    <submittedName>
        <fullName evidence="5">Restriction endonuclease subunit S</fullName>
    </submittedName>
</protein>
<dbReference type="AlphaFoldDB" id="A0A939G623"/>
<dbReference type="PANTHER" id="PTHR43140:SF1">
    <property type="entry name" value="TYPE I RESTRICTION ENZYME ECOKI SPECIFICITY SUBUNIT"/>
    <property type="match status" value="1"/>
</dbReference>
<evidence type="ECO:0000256" key="3">
    <source>
        <dbReference type="ARBA" id="ARBA00023125"/>
    </source>
</evidence>
<reference evidence="5 6" key="1">
    <citation type="submission" date="2021-03" db="EMBL/GenBank/DDBJ databases">
        <title>Fibrella sp. HMF5036 genome sequencing and assembly.</title>
        <authorList>
            <person name="Kang H."/>
            <person name="Kim H."/>
            <person name="Bae S."/>
            <person name="Joh K."/>
        </authorList>
    </citation>
    <scope>NUCLEOTIDE SEQUENCE [LARGE SCALE GENOMIC DNA]</scope>
    <source>
        <strain evidence="5 6">HMF5036</strain>
    </source>
</reference>
<dbReference type="GO" id="GO:0004519">
    <property type="term" value="F:endonuclease activity"/>
    <property type="evidence" value="ECO:0007669"/>
    <property type="project" value="UniProtKB-KW"/>
</dbReference>
<dbReference type="GO" id="GO:0009307">
    <property type="term" value="P:DNA restriction-modification system"/>
    <property type="evidence" value="ECO:0007669"/>
    <property type="project" value="UniProtKB-KW"/>
</dbReference>
<dbReference type="Pfam" id="PF01420">
    <property type="entry name" value="Methylase_S"/>
    <property type="match status" value="2"/>
</dbReference>
<evidence type="ECO:0000259" key="4">
    <source>
        <dbReference type="Pfam" id="PF01420"/>
    </source>
</evidence>
<keyword evidence="5" id="KW-0540">Nuclease</keyword>
<dbReference type="InterPro" id="IPR000055">
    <property type="entry name" value="Restrct_endonuc_typeI_TRD"/>
</dbReference>
<evidence type="ECO:0000313" key="6">
    <source>
        <dbReference type="Proteomes" id="UP000664795"/>
    </source>
</evidence>
<evidence type="ECO:0000256" key="1">
    <source>
        <dbReference type="ARBA" id="ARBA00010923"/>
    </source>
</evidence>
<keyword evidence="5" id="KW-0378">Hydrolase</keyword>
<name>A0A939G623_9BACT</name>
<comment type="caution">
    <text evidence="5">The sequence shown here is derived from an EMBL/GenBank/DDBJ whole genome shotgun (WGS) entry which is preliminary data.</text>
</comment>
<dbReference type="InterPro" id="IPR044946">
    <property type="entry name" value="Restrct_endonuc_typeI_TRD_sf"/>
</dbReference>
<dbReference type="Gene3D" id="3.90.220.20">
    <property type="entry name" value="DNA methylase specificity domains"/>
    <property type="match status" value="2"/>
</dbReference>
<evidence type="ECO:0000313" key="5">
    <source>
        <dbReference type="EMBL" id="MBO0931873.1"/>
    </source>
</evidence>
<gene>
    <name evidence="5" type="ORF">J2I48_12760</name>
</gene>
<dbReference type="SUPFAM" id="SSF116734">
    <property type="entry name" value="DNA methylase specificity domain"/>
    <property type="match status" value="2"/>
</dbReference>
<keyword evidence="2" id="KW-0680">Restriction system</keyword>
<proteinExistence type="inferred from homology"/>
<dbReference type="GO" id="GO:0003677">
    <property type="term" value="F:DNA binding"/>
    <property type="evidence" value="ECO:0007669"/>
    <property type="project" value="UniProtKB-KW"/>
</dbReference>
<keyword evidence="5" id="KW-0255">Endonuclease</keyword>
<dbReference type="InterPro" id="IPR051212">
    <property type="entry name" value="Type-I_RE_S_subunit"/>
</dbReference>
<keyword evidence="6" id="KW-1185">Reference proteome</keyword>
<feature type="domain" description="Type I restriction modification DNA specificity" evidence="4">
    <location>
        <begin position="27"/>
        <end position="199"/>
    </location>
</feature>
<keyword evidence="3" id="KW-0238">DNA-binding</keyword>
<dbReference type="Proteomes" id="UP000664795">
    <property type="component" value="Unassembled WGS sequence"/>
</dbReference>
<dbReference type="RefSeq" id="WP_207335844.1">
    <property type="nucleotide sequence ID" value="NZ_JAFMYU010000009.1"/>
</dbReference>
<comment type="similarity">
    <text evidence="1">Belongs to the type-I restriction system S methylase family.</text>
</comment>
<accession>A0A939G623</accession>
<feature type="domain" description="Type I restriction modification DNA specificity" evidence="4">
    <location>
        <begin position="225"/>
        <end position="404"/>
    </location>
</feature>
<dbReference type="PANTHER" id="PTHR43140">
    <property type="entry name" value="TYPE-1 RESTRICTION ENZYME ECOKI SPECIFICITY PROTEIN"/>
    <property type="match status" value="1"/>
</dbReference>
<organism evidence="5 6">
    <name type="scientific">Fibrella aquatilis</name>
    <dbReference type="NCBI Taxonomy" id="2817059"/>
    <lineage>
        <taxon>Bacteria</taxon>
        <taxon>Pseudomonadati</taxon>
        <taxon>Bacteroidota</taxon>
        <taxon>Cytophagia</taxon>
        <taxon>Cytophagales</taxon>
        <taxon>Spirosomataceae</taxon>
        <taxon>Fibrella</taxon>
    </lineage>
</organism>